<gene>
    <name evidence="1" type="ORF">ABT39_MTgene2784</name>
</gene>
<dbReference type="AlphaFoldDB" id="A0A101M236"/>
<reference evidence="1" key="1">
    <citation type="journal article" date="2015" name="Genome Biol. Evol.">
        <title>Organellar Genomes of White Spruce (Picea glauca): Assembly and Annotation.</title>
        <authorList>
            <person name="Jackman S.D."/>
            <person name="Warren R.L."/>
            <person name="Gibb E.A."/>
            <person name="Vandervalk B.P."/>
            <person name="Mohamadi H."/>
            <person name="Chu J."/>
            <person name="Raymond A."/>
            <person name="Pleasance S."/>
            <person name="Coope R."/>
            <person name="Wildung M.R."/>
            <person name="Ritland C.E."/>
            <person name="Bousquet J."/>
            <person name="Jones S.J."/>
            <person name="Bohlmann J."/>
            <person name="Birol I."/>
        </authorList>
    </citation>
    <scope>NUCLEOTIDE SEQUENCE [LARGE SCALE GENOMIC DNA]</scope>
    <source>
        <tissue evidence="1">Flushing bud</tissue>
    </source>
</reference>
<geneLocation type="mitochondrion" evidence="1"/>
<accession>A0A101M236</accession>
<keyword evidence="1" id="KW-0496">Mitochondrion</keyword>
<comment type="caution">
    <text evidence="1">The sequence shown here is derived from an EMBL/GenBank/DDBJ whole genome shotgun (WGS) entry which is preliminary data.</text>
</comment>
<proteinExistence type="predicted"/>
<protein>
    <submittedName>
        <fullName evidence="1">Uncharacterized protein</fullName>
    </submittedName>
</protein>
<name>A0A101M236_PICGL</name>
<evidence type="ECO:0000313" key="1">
    <source>
        <dbReference type="EMBL" id="KUM49559.1"/>
    </source>
</evidence>
<organism evidence="1">
    <name type="scientific">Picea glauca</name>
    <name type="common">White spruce</name>
    <name type="synonym">Pinus glauca</name>
    <dbReference type="NCBI Taxonomy" id="3330"/>
    <lineage>
        <taxon>Eukaryota</taxon>
        <taxon>Viridiplantae</taxon>
        <taxon>Streptophyta</taxon>
        <taxon>Embryophyta</taxon>
        <taxon>Tracheophyta</taxon>
        <taxon>Spermatophyta</taxon>
        <taxon>Pinopsida</taxon>
        <taxon>Pinidae</taxon>
        <taxon>Conifers I</taxon>
        <taxon>Pinales</taxon>
        <taxon>Pinaceae</taxon>
        <taxon>Picea</taxon>
    </lineage>
</organism>
<sequence>MIIFVCLHVFVLQDYMRKKRLICTKKGHSEILSLNPPRGEHRKGLGTNTRTSGPLPELLFLSFIRIPAGLTVETGRDNLGLA</sequence>
<dbReference type="EMBL" id="LKAM01000002">
    <property type="protein sequence ID" value="KUM49559.1"/>
    <property type="molecule type" value="Genomic_DNA"/>
</dbReference>